<evidence type="ECO:0000256" key="13">
    <source>
        <dbReference type="PIRSR" id="PIRSR618044-1"/>
    </source>
</evidence>
<dbReference type="RefSeq" id="WP_201158282.1">
    <property type="nucleotide sequence ID" value="NZ_NHSD01000308.1"/>
</dbReference>
<dbReference type="GO" id="GO:0009252">
    <property type="term" value="P:peptidoglycan biosynthetic process"/>
    <property type="evidence" value="ECO:0007669"/>
    <property type="project" value="UniProtKB-KW"/>
</dbReference>
<feature type="binding site" evidence="14">
    <location>
        <position position="243"/>
    </location>
    <ligand>
        <name>substrate</name>
    </ligand>
</feature>
<dbReference type="EMBL" id="NHSD01000308">
    <property type="protein sequence ID" value="MBK5928515.1"/>
    <property type="molecule type" value="Genomic_DNA"/>
</dbReference>
<dbReference type="GO" id="GO:0009002">
    <property type="term" value="F:serine-type D-Ala-D-Ala carboxypeptidase activity"/>
    <property type="evidence" value="ECO:0007669"/>
    <property type="project" value="UniProtKB-EC"/>
</dbReference>
<evidence type="ECO:0000256" key="3">
    <source>
        <dbReference type="ARBA" id="ARBA00007164"/>
    </source>
</evidence>
<evidence type="ECO:0000256" key="15">
    <source>
        <dbReference type="RuleBase" id="RU004016"/>
    </source>
</evidence>
<evidence type="ECO:0000256" key="9">
    <source>
        <dbReference type="ARBA" id="ARBA00022960"/>
    </source>
</evidence>
<dbReference type="Pfam" id="PF07943">
    <property type="entry name" value="PBP5_C"/>
    <property type="match status" value="1"/>
</dbReference>
<comment type="pathway">
    <text evidence="2">Cell wall biogenesis; peptidoglycan biosynthesis.</text>
</comment>
<evidence type="ECO:0000256" key="14">
    <source>
        <dbReference type="PIRSR" id="PIRSR618044-2"/>
    </source>
</evidence>
<dbReference type="Pfam" id="PF00768">
    <property type="entry name" value="Peptidase_S11"/>
    <property type="match status" value="1"/>
</dbReference>
<keyword evidence="7" id="KW-0732">Signal</keyword>
<evidence type="ECO:0000313" key="18">
    <source>
        <dbReference type="Proteomes" id="UP000706333"/>
    </source>
</evidence>
<organism evidence="17 18">
    <name type="scientific">Rhodobaculum claviforme</name>
    <dbReference type="NCBI Taxonomy" id="1549854"/>
    <lineage>
        <taxon>Bacteria</taxon>
        <taxon>Pseudomonadati</taxon>
        <taxon>Pseudomonadota</taxon>
        <taxon>Alphaproteobacteria</taxon>
        <taxon>Rhodobacterales</taxon>
        <taxon>Paracoccaceae</taxon>
        <taxon>Rhodobaculum</taxon>
    </lineage>
</organism>
<dbReference type="InterPro" id="IPR012338">
    <property type="entry name" value="Beta-lactam/transpept-like"/>
</dbReference>
<comment type="similarity">
    <text evidence="3 15">Belongs to the peptidase S11 family.</text>
</comment>
<dbReference type="InterPro" id="IPR001967">
    <property type="entry name" value="Peptidase_S11_N"/>
</dbReference>
<dbReference type="GO" id="GO:0006508">
    <property type="term" value="P:proteolysis"/>
    <property type="evidence" value="ECO:0007669"/>
    <property type="project" value="UniProtKB-KW"/>
</dbReference>
<feature type="active site" description="Acyl-ester intermediate" evidence="13">
    <location>
        <position position="81"/>
    </location>
</feature>
<dbReference type="InterPro" id="IPR012907">
    <property type="entry name" value="Peptidase_S11_C"/>
</dbReference>
<dbReference type="SUPFAM" id="SSF56601">
    <property type="entry name" value="beta-lactamase/transpeptidase-like"/>
    <property type="match status" value="1"/>
</dbReference>
<protein>
    <recommendedName>
        <fullName evidence="4">serine-type D-Ala-D-Ala carboxypeptidase</fullName>
        <ecNumber evidence="4">3.4.16.4</ecNumber>
    </recommendedName>
</protein>
<keyword evidence="18" id="KW-1185">Reference proteome</keyword>
<dbReference type="Proteomes" id="UP000706333">
    <property type="component" value="Unassembled WGS sequence"/>
</dbReference>
<evidence type="ECO:0000256" key="8">
    <source>
        <dbReference type="ARBA" id="ARBA00022801"/>
    </source>
</evidence>
<evidence type="ECO:0000256" key="7">
    <source>
        <dbReference type="ARBA" id="ARBA00022729"/>
    </source>
</evidence>
<keyword evidence="6" id="KW-0645">Protease</keyword>
<keyword evidence="11" id="KW-0961">Cell wall biogenesis/degradation</keyword>
<keyword evidence="9" id="KW-0133">Cell shape</keyword>
<evidence type="ECO:0000256" key="5">
    <source>
        <dbReference type="ARBA" id="ARBA00022645"/>
    </source>
</evidence>
<keyword evidence="5 17" id="KW-0121">Carboxypeptidase</keyword>
<evidence type="ECO:0000256" key="1">
    <source>
        <dbReference type="ARBA" id="ARBA00003217"/>
    </source>
</evidence>
<dbReference type="AlphaFoldDB" id="A0A934WIU9"/>
<comment type="catalytic activity">
    <reaction evidence="12">
        <text>Preferential cleavage: (Ac)2-L-Lys-D-Ala-|-D-Ala. Also transpeptidation of peptidyl-alanyl moieties that are N-acyl substituents of D-alanine.</text>
        <dbReference type="EC" id="3.4.16.4"/>
    </reaction>
</comment>
<evidence type="ECO:0000256" key="2">
    <source>
        <dbReference type="ARBA" id="ARBA00004752"/>
    </source>
</evidence>
<dbReference type="SUPFAM" id="SSF69189">
    <property type="entry name" value="Penicillin-binding protein associated domain"/>
    <property type="match status" value="1"/>
</dbReference>
<evidence type="ECO:0000256" key="11">
    <source>
        <dbReference type="ARBA" id="ARBA00023316"/>
    </source>
</evidence>
<keyword evidence="8" id="KW-0378">Hydrolase</keyword>
<dbReference type="InterPro" id="IPR015956">
    <property type="entry name" value="Peniciliin-bd_prot_C_sf"/>
</dbReference>
<evidence type="ECO:0000256" key="10">
    <source>
        <dbReference type="ARBA" id="ARBA00022984"/>
    </source>
</evidence>
<comment type="caution">
    <text evidence="17">The sequence shown here is derived from an EMBL/GenBank/DDBJ whole genome shotgun (WGS) entry which is preliminary data.</text>
</comment>
<gene>
    <name evidence="17" type="ORF">CCR87_14450</name>
</gene>
<dbReference type="GO" id="GO:0008360">
    <property type="term" value="P:regulation of cell shape"/>
    <property type="evidence" value="ECO:0007669"/>
    <property type="project" value="UniProtKB-KW"/>
</dbReference>
<dbReference type="PRINTS" id="PR00725">
    <property type="entry name" value="DADACBPTASE1"/>
</dbReference>
<dbReference type="PANTHER" id="PTHR21581:SF6">
    <property type="entry name" value="TRAFFICKING PROTEIN PARTICLE COMPLEX SUBUNIT 12"/>
    <property type="match status" value="1"/>
</dbReference>
<dbReference type="Gene3D" id="3.40.710.10">
    <property type="entry name" value="DD-peptidase/beta-lactamase superfamily"/>
    <property type="match status" value="1"/>
</dbReference>
<reference evidence="17" key="1">
    <citation type="submission" date="2017-05" db="EMBL/GenBank/DDBJ databases">
        <authorList>
            <person name="Imhoff J.F."/>
            <person name="Rahn T."/>
            <person name="Kuenzel S."/>
            <person name="Neulinger S.C."/>
        </authorList>
    </citation>
    <scope>NUCLEOTIDE SEQUENCE</scope>
    <source>
        <strain evidence="17">LMG 28126</strain>
    </source>
</reference>
<feature type="active site" evidence="13">
    <location>
        <position position="141"/>
    </location>
</feature>
<name>A0A934WIU9_9RHOB</name>
<evidence type="ECO:0000313" key="17">
    <source>
        <dbReference type="EMBL" id="MBK5928515.1"/>
    </source>
</evidence>
<proteinExistence type="inferred from homology"/>
<sequence>MHPLARRTLARRTLARRIVTALQRPLPRALPHVLAAAVAAALATPAAASFETRATSAIVVDFNTGTILLEKDADTPLPPASMSKLMTLNMVFEAIEDGRLSLDTTLPVSTRAREMGGSRMFVEERHRPTVEDLIRGIAVLSGNDATVVVAEGLAGTEENFARQMTERARALGMTGTTLMNASGWPHPQHRMSKRDLAILSERLIRDFPQYYPYLSELSFTWNDITQSNRVPLLTAGIGLDGLKTGFTSAAGFSLAGSAEQGGRRVIFVIGGLGSERERAEEAERIINWAFRQFAERRVLAAGARVAEAEVWLGEARQVGLVVPEDLVVLVPALQATDAVTAEVVYDGPLEAPVRAGQRVGELVVTLPDLAPLRVPLVAESDVGRGNFAVRVQAAAGVLWDRARAAMSDRAAGL</sequence>
<evidence type="ECO:0000256" key="6">
    <source>
        <dbReference type="ARBA" id="ARBA00022670"/>
    </source>
</evidence>
<evidence type="ECO:0000259" key="16">
    <source>
        <dbReference type="SMART" id="SM00936"/>
    </source>
</evidence>
<keyword evidence="10" id="KW-0573">Peptidoglycan synthesis</keyword>
<dbReference type="Gene3D" id="2.60.410.10">
    <property type="entry name" value="D-Ala-D-Ala carboxypeptidase, C-terminal domain"/>
    <property type="match status" value="1"/>
</dbReference>
<dbReference type="InterPro" id="IPR037167">
    <property type="entry name" value="Peptidase_S11_C_sf"/>
</dbReference>
<evidence type="ECO:0000256" key="12">
    <source>
        <dbReference type="ARBA" id="ARBA00034000"/>
    </source>
</evidence>
<dbReference type="PANTHER" id="PTHR21581">
    <property type="entry name" value="D-ALANYL-D-ALANINE CARBOXYPEPTIDASE"/>
    <property type="match status" value="1"/>
</dbReference>
<accession>A0A934WIU9</accession>
<dbReference type="InterPro" id="IPR018044">
    <property type="entry name" value="Peptidase_S11"/>
</dbReference>
<evidence type="ECO:0000256" key="4">
    <source>
        <dbReference type="ARBA" id="ARBA00012448"/>
    </source>
</evidence>
<dbReference type="GO" id="GO:0071555">
    <property type="term" value="P:cell wall organization"/>
    <property type="evidence" value="ECO:0007669"/>
    <property type="project" value="UniProtKB-KW"/>
</dbReference>
<feature type="active site" description="Proton acceptor" evidence="13">
    <location>
        <position position="84"/>
    </location>
</feature>
<dbReference type="EC" id="3.4.16.4" evidence="4"/>
<dbReference type="SMART" id="SM00936">
    <property type="entry name" value="PBP5_C"/>
    <property type="match status" value="1"/>
</dbReference>
<comment type="function">
    <text evidence="1">Removes C-terminal D-alanyl residues from sugar-peptide cell wall precursors.</text>
</comment>
<reference evidence="17" key="2">
    <citation type="journal article" date="2020" name="Microorganisms">
        <title>Osmotic Adaptation and Compatible Solute Biosynthesis of Phototrophic Bacteria as Revealed from Genome Analyses.</title>
        <authorList>
            <person name="Imhoff J.F."/>
            <person name="Rahn T."/>
            <person name="Kunzel S."/>
            <person name="Keller A."/>
            <person name="Neulinger S.C."/>
        </authorList>
    </citation>
    <scope>NUCLEOTIDE SEQUENCE</scope>
    <source>
        <strain evidence="17">LMG 28126</strain>
    </source>
</reference>
<feature type="domain" description="Peptidase S11 D-Ala-D-Ala carboxypeptidase A C-terminal" evidence="16">
    <location>
        <begin position="293"/>
        <end position="384"/>
    </location>
</feature>